<proteinExistence type="predicted"/>
<accession>A0A182U921</accession>
<reference evidence="2" key="1">
    <citation type="submission" date="2014-01" db="EMBL/GenBank/DDBJ databases">
        <title>The Genome Sequence of Anopheles melas CM1001059_A (V2).</title>
        <authorList>
            <consortium name="The Broad Institute Genomics Platform"/>
            <person name="Neafsey D.E."/>
            <person name="Besansky N."/>
            <person name="Howell P."/>
            <person name="Walton C."/>
            <person name="Young S.K."/>
            <person name="Zeng Q."/>
            <person name="Gargeya S."/>
            <person name="Fitzgerald M."/>
            <person name="Haas B."/>
            <person name="Abouelleil A."/>
            <person name="Allen A.W."/>
            <person name="Alvarado L."/>
            <person name="Arachchi H.M."/>
            <person name="Berlin A.M."/>
            <person name="Chapman S.B."/>
            <person name="Gainer-Dewar J."/>
            <person name="Goldberg J."/>
            <person name="Griggs A."/>
            <person name="Gujja S."/>
            <person name="Hansen M."/>
            <person name="Howarth C."/>
            <person name="Imamovic A."/>
            <person name="Ireland A."/>
            <person name="Larimer J."/>
            <person name="McCowan C."/>
            <person name="Murphy C."/>
            <person name="Pearson M."/>
            <person name="Poon T.W."/>
            <person name="Priest M."/>
            <person name="Roberts A."/>
            <person name="Saif S."/>
            <person name="Shea T."/>
            <person name="Sisk P."/>
            <person name="Sykes S."/>
            <person name="Wortman J."/>
            <person name="Nusbaum C."/>
            <person name="Birren B."/>
        </authorList>
    </citation>
    <scope>NUCLEOTIDE SEQUENCE [LARGE SCALE GENOMIC DNA]</scope>
    <source>
        <strain evidence="2">CM1001059</strain>
    </source>
</reference>
<sequence>PLETLYLQFDCQYAAQACCSCSDSADGSSNSCASRNSSNSVIDFDCMLIGAAEYFRHHQVRCDDGVHFRRPQVAVQGVAAHQLQIALGKVKARIVVLFVQQVQHVECDQPLRYTGHIPWKGGYSWPVGSSRLTLLQIIDAGQQGTVLLLGDLLTSAHFQHRVTAPPAKHDRA</sequence>
<evidence type="ECO:0000313" key="2">
    <source>
        <dbReference type="Proteomes" id="UP000075902"/>
    </source>
</evidence>
<protein>
    <submittedName>
        <fullName evidence="1">Uncharacterized protein</fullName>
    </submittedName>
</protein>
<dbReference type="VEuPathDB" id="VectorBase:AMEC016160"/>
<keyword evidence="2" id="KW-1185">Reference proteome</keyword>
<dbReference type="EnsemblMetazoa" id="AMEC016160-RA">
    <property type="protein sequence ID" value="AMEC016160-PA"/>
    <property type="gene ID" value="AMEC016160"/>
</dbReference>
<name>A0A182U921_9DIPT</name>
<dbReference type="Proteomes" id="UP000075902">
    <property type="component" value="Unassembled WGS sequence"/>
</dbReference>
<dbReference type="AlphaFoldDB" id="A0A182U921"/>
<organism evidence="1 2">
    <name type="scientific">Anopheles melas</name>
    <dbReference type="NCBI Taxonomy" id="34690"/>
    <lineage>
        <taxon>Eukaryota</taxon>
        <taxon>Metazoa</taxon>
        <taxon>Ecdysozoa</taxon>
        <taxon>Arthropoda</taxon>
        <taxon>Hexapoda</taxon>
        <taxon>Insecta</taxon>
        <taxon>Pterygota</taxon>
        <taxon>Neoptera</taxon>
        <taxon>Endopterygota</taxon>
        <taxon>Diptera</taxon>
        <taxon>Nematocera</taxon>
        <taxon>Culicoidea</taxon>
        <taxon>Culicidae</taxon>
        <taxon>Anophelinae</taxon>
        <taxon>Anopheles</taxon>
    </lineage>
</organism>
<evidence type="ECO:0000313" key="1">
    <source>
        <dbReference type="EnsemblMetazoa" id="AMEC016160-PA"/>
    </source>
</evidence>
<reference evidence="1" key="2">
    <citation type="submission" date="2020-05" db="UniProtKB">
        <authorList>
            <consortium name="EnsemblMetazoa"/>
        </authorList>
    </citation>
    <scope>IDENTIFICATION</scope>
    <source>
        <strain evidence="1">CM1001059</strain>
    </source>
</reference>